<feature type="transmembrane region" description="Helical" evidence="6">
    <location>
        <begin position="128"/>
        <end position="150"/>
    </location>
</feature>
<keyword evidence="8" id="KW-1185">Reference proteome</keyword>
<sequence length="290" mass="31206">YVGESLRWLLAKGKTRRAGQTVARIASFNKIANPVSGDEHSLLSEYKVHCKKHHSSYLALVRTPEMCRRTICLSLVLFGVNFGYFGMTYNNAELAGDRYLNFFLGSLTETIAYGAGGFVVMRFGRKRTLFACLLSGSVCCLLSGVISRSGGWNDNFIVIFSVLGRLAMAACFCACDTFTAELFPTIVRNMGMGVCSLVGRVGSALAPQVSGLRDVAFAQLPPLIFAAAAFVGAMVILLLPETVGQRLPDTVEDVERSGAKPGPQDAHTSQSKLNGKPGVQVQSAQLVNHV</sequence>
<evidence type="ECO:0000256" key="4">
    <source>
        <dbReference type="ARBA" id="ARBA00023136"/>
    </source>
</evidence>
<evidence type="ECO:0000256" key="3">
    <source>
        <dbReference type="ARBA" id="ARBA00022989"/>
    </source>
</evidence>
<comment type="subcellular location">
    <subcellularLocation>
        <location evidence="1">Membrane</location>
        <topology evidence="1">Multi-pass membrane protein</topology>
    </subcellularLocation>
</comment>
<feature type="transmembrane region" description="Helical" evidence="6">
    <location>
        <begin position="99"/>
        <end position="121"/>
    </location>
</feature>
<feature type="transmembrane region" description="Helical" evidence="6">
    <location>
        <begin position="70"/>
        <end position="87"/>
    </location>
</feature>
<protein>
    <recommendedName>
        <fullName evidence="9">Major facilitator superfamily (MFS) profile domain-containing protein</fullName>
    </recommendedName>
</protein>
<evidence type="ECO:0000256" key="2">
    <source>
        <dbReference type="ARBA" id="ARBA00022692"/>
    </source>
</evidence>
<gene>
    <name evidence="7" type="ORF">EGW08_008868</name>
</gene>
<feature type="transmembrane region" description="Helical" evidence="6">
    <location>
        <begin position="190"/>
        <end position="210"/>
    </location>
</feature>
<evidence type="ECO:0000256" key="1">
    <source>
        <dbReference type="ARBA" id="ARBA00004141"/>
    </source>
</evidence>
<dbReference type="EMBL" id="RQTK01000246">
    <property type="protein sequence ID" value="RUS83365.1"/>
    <property type="molecule type" value="Genomic_DNA"/>
</dbReference>
<evidence type="ECO:0000313" key="7">
    <source>
        <dbReference type="EMBL" id="RUS83365.1"/>
    </source>
</evidence>
<reference evidence="7 8" key="1">
    <citation type="submission" date="2019-01" db="EMBL/GenBank/DDBJ databases">
        <title>A draft genome assembly of the solar-powered sea slug Elysia chlorotica.</title>
        <authorList>
            <person name="Cai H."/>
            <person name="Li Q."/>
            <person name="Fang X."/>
            <person name="Li J."/>
            <person name="Curtis N.E."/>
            <person name="Altenburger A."/>
            <person name="Shibata T."/>
            <person name="Feng M."/>
            <person name="Maeda T."/>
            <person name="Schwartz J.A."/>
            <person name="Shigenobu S."/>
            <person name="Lundholm N."/>
            <person name="Nishiyama T."/>
            <person name="Yang H."/>
            <person name="Hasebe M."/>
            <person name="Li S."/>
            <person name="Pierce S.K."/>
            <person name="Wang J."/>
        </authorList>
    </citation>
    <scope>NUCLEOTIDE SEQUENCE [LARGE SCALE GENOMIC DNA]</scope>
    <source>
        <strain evidence="7">EC2010</strain>
        <tissue evidence="7">Whole organism of an adult</tissue>
    </source>
</reference>
<dbReference type="GO" id="GO:0022857">
    <property type="term" value="F:transmembrane transporter activity"/>
    <property type="evidence" value="ECO:0007669"/>
    <property type="project" value="InterPro"/>
</dbReference>
<keyword evidence="4 6" id="KW-0472">Membrane</keyword>
<dbReference type="InterPro" id="IPR005828">
    <property type="entry name" value="MFS_sugar_transport-like"/>
</dbReference>
<dbReference type="PANTHER" id="PTHR24064">
    <property type="entry name" value="SOLUTE CARRIER FAMILY 22 MEMBER"/>
    <property type="match status" value="1"/>
</dbReference>
<feature type="region of interest" description="Disordered" evidence="5">
    <location>
        <begin position="253"/>
        <end position="278"/>
    </location>
</feature>
<evidence type="ECO:0008006" key="9">
    <source>
        <dbReference type="Google" id="ProtNLM"/>
    </source>
</evidence>
<dbReference type="GO" id="GO:0016020">
    <property type="term" value="C:membrane"/>
    <property type="evidence" value="ECO:0007669"/>
    <property type="project" value="UniProtKB-SubCell"/>
</dbReference>
<proteinExistence type="predicted"/>
<accession>A0A3S1BGX3</accession>
<organism evidence="7 8">
    <name type="scientific">Elysia chlorotica</name>
    <name type="common">Eastern emerald elysia</name>
    <name type="synonym">Sea slug</name>
    <dbReference type="NCBI Taxonomy" id="188477"/>
    <lineage>
        <taxon>Eukaryota</taxon>
        <taxon>Metazoa</taxon>
        <taxon>Spiralia</taxon>
        <taxon>Lophotrochozoa</taxon>
        <taxon>Mollusca</taxon>
        <taxon>Gastropoda</taxon>
        <taxon>Heterobranchia</taxon>
        <taxon>Euthyneura</taxon>
        <taxon>Panpulmonata</taxon>
        <taxon>Sacoglossa</taxon>
        <taxon>Placobranchoidea</taxon>
        <taxon>Plakobranchidae</taxon>
        <taxon>Elysia</taxon>
    </lineage>
</organism>
<dbReference type="AlphaFoldDB" id="A0A3S1BGX3"/>
<keyword evidence="2 6" id="KW-0812">Transmembrane</keyword>
<dbReference type="Gene3D" id="1.20.1250.20">
    <property type="entry name" value="MFS general substrate transporter like domains"/>
    <property type="match status" value="1"/>
</dbReference>
<name>A0A3S1BGX3_ELYCH</name>
<comment type="caution">
    <text evidence="7">The sequence shown here is derived from an EMBL/GenBank/DDBJ whole genome shotgun (WGS) entry which is preliminary data.</text>
</comment>
<evidence type="ECO:0000256" key="5">
    <source>
        <dbReference type="SAM" id="MobiDB-lite"/>
    </source>
</evidence>
<feature type="non-terminal residue" evidence="7">
    <location>
        <position position="1"/>
    </location>
</feature>
<evidence type="ECO:0000313" key="8">
    <source>
        <dbReference type="Proteomes" id="UP000271974"/>
    </source>
</evidence>
<dbReference type="Proteomes" id="UP000271974">
    <property type="component" value="Unassembled WGS sequence"/>
</dbReference>
<feature type="transmembrane region" description="Helical" evidence="6">
    <location>
        <begin position="156"/>
        <end position="178"/>
    </location>
</feature>
<keyword evidence="3 6" id="KW-1133">Transmembrane helix</keyword>
<feature type="transmembrane region" description="Helical" evidence="6">
    <location>
        <begin position="216"/>
        <end position="239"/>
    </location>
</feature>
<evidence type="ECO:0000256" key="6">
    <source>
        <dbReference type="SAM" id="Phobius"/>
    </source>
</evidence>
<dbReference type="SUPFAM" id="SSF103473">
    <property type="entry name" value="MFS general substrate transporter"/>
    <property type="match status" value="1"/>
</dbReference>
<dbReference type="InterPro" id="IPR036259">
    <property type="entry name" value="MFS_trans_sf"/>
</dbReference>
<dbReference type="Pfam" id="PF00083">
    <property type="entry name" value="Sugar_tr"/>
    <property type="match status" value="1"/>
</dbReference>
<dbReference type="OrthoDB" id="6155518at2759"/>
<dbReference type="STRING" id="188477.A0A3S1BGX3"/>